<reference evidence="2 3" key="1">
    <citation type="journal article" date="2013" name="Proc. Natl. Acad. Sci. U.S.A.">
        <title>Fine-scale variation in meiotic recombination in Mimulus inferred from population shotgun sequencing.</title>
        <authorList>
            <person name="Hellsten U."/>
            <person name="Wright K.M."/>
            <person name="Jenkins J."/>
            <person name="Shu S."/>
            <person name="Yuan Y."/>
            <person name="Wessler S.R."/>
            <person name="Schmutz J."/>
            <person name="Willis J.H."/>
            <person name="Rokhsar D.S."/>
        </authorList>
    </citation>
    <scope>NUCLEOTIDE SEQUENCE [LARGE SCALE GENOMIC DNA]</scope>
    <source>
        <strain evidence="3">cv. DUN x IM62</strain>
    </source>
</reference>
<gene>
    <name evidence="2" type="ORF">MIMGU_mgv1a018043mg</name>
</gene>
<feature type="domain" description="F-box" evidence="1">
    <location>
        <begin position="17"/>
        <end position="53"/>
    </location>
</feature>
<proteinExistence type="predicted"/>
<dbReference type="Gene3D" id="1.20.1280.50">
    <property type="match status" value="1"/>
</dbReference>
<dbReference type="InterPro" id="IPR053781">
    <property type="entry name" value="F-box_AtFBL13-like"/>
</dbReference>
<dbReference type="Pfam" id="PF00646">
    <property type="entry name" value="F-box"/>
    <property type="match status" value="1"/>
</dbReference>
<dbReference type="Pfam" id="PF24758">
    <property type="entry name" value="LRR_At5g56370"/>
    <property type="match status" value="1"/>
</dbReference>
<dbReference type="SMART" id="SM00256">
    <property type="entry name" value="FBOX"/>
    <property type="match status" value="1"/>
</dbReference>
<dbReference type="AlphaFoldDB" id="A0A022S115"/>
<feature type="non-terminal residue" evidence="2">
    <location>
        <position position="335"/>
    </location>
</feature>
<dbReference type="Proteomes" id="UP000030748">
    <property type="component" value="Unassembled WGS sequence"/>
</dbReference>
<dbReference type="SUPFAM" id="SSF81383">
    <property type="entry name" value="F-box domain"/>
    <property type="match status" value="1"/>
</dbReference>
<dbReference type="STRING" id="4155.A0A022S115"/>
<dbReference type="PROSITE" id="PS50181">
    <property type="entry name" value="FBOX"/>
    <property type="match status" value="1"/>
</dbReference>
<evidence type="ECO:0000313" key="2">
    <source>
        <dbReference type="EMBL" id="EYU44925.1"/>
    </source>
</evidence>
<dbReference type="SUPFAM" id="SSF52047">
    <property type="entry name" value="RNI-like"/>
    <property type="match status" value="1"/>
</dbReference>
<dbReference type="eggNOG" id="ENOG502RYTW">
    <property type="taxonomic scope" value="Eukaryota"/>
</dbReference>
<dbReference type="InterPro" id="IPR036047">
    <property type="entry name" value="F-box-like_dom_sf"/>
</dbReference>
<sequence length="335" mass="38977">MEVAKQYSRRRRRNPSIDRLSDLPDSILCHILSFLLTRNSVATSILSRRWRYLWSFVPNLDFDLEVESTAIDRVLLLHKLQKIDTFRITEGYGYTDCQIETWIRFAVERNVKNLDLHFGYEGWVPPSPKCLLTCKTLVDLRLTNCTVFPVTGVVCLPSLKMLHLQFYHAYETLPHLLSGCPVLENLLLQLYFNYCSCRISSPTIKSLRINFHYDECDNEDEGEDIYDRLEIDTPALHIKCGPLTSLLGADINFHNYIDRGFLHSRALVEFIDRLHNIQFLKLDLSHYSEEIAHAAFPAQTTAFRNLIELELTADCLLLWKFLENADNLEILIFSE</sequence>
<protein>
    <recommendedName>
        <fullName evidence="1">F-box domain-containing protein</fullName>
    </recommendedName>
</protein>
<name>A0A022S115_ERYGU</name>
<dbReference type="InterPro" id="IPR050232">
    <property type="entry name" value="FBL13/AtMIF1-like"/>
</dbReference>
<dbReference type="Gene3D" id="3.80.10.10">
    <property type="entry name" value="Ribonuclease Inhibitor"/>
    <property type="match status" value="1"/>
</dbReference>
<accession>A0A022S115</accession>
<dbReference type="CDD" id="cd22160">
    <property type="entry name" value="F-box_AtFBL13-like"/>
    <property type="match status" value="1"/>
</dbReference>
<keyword evidence="3" id="KW-1185">Reference proteome</keyword>
<dbReference type="InterPro" id="IPR001810">
    <property type="entry name" value="F-box_dom"/>
</dbReference>
<dbReference type="InterPro" id="IPR032675">
    <property type="entry name" value="LRR_dom_sf"/>
</dbReference>
<organism evidence="2 3">
    <name type="scientific">Erythranthe guttata</name>
    <name type="common">Yellow monkey flower</name>
    <name type="synonym">Mimulus guttatus</name>
    <dbReference type="NCBI Taxonomy" id="4155"/>
    <lineage>
        <taxon>Eukaryota</taxon>
        <taxon>Viridiplantae</taxon>
        <taxon>Streptophyta</taxon>
        <taxon>Embryophyta</taxon>
        <taxon>Tracheophyta</taxon>
        <taxon>Spermatophyta</taxon>
        <taxon>Magnoliopsida</taxon>
        <taxon>eudicotyledons</taxon>
        <taxon>Gunneridae</taxon>
        <taxon>Pentapetalae</taxon>
        <taxon>asterids</taxon>
        <taxon>lamiids</taxon>
        <taxon>Lamiales</taxon>
        <taxon>Phrymaceae</taxon>
        <taxon>Erythranthe</taxon>
    </lineage>
</organism>
<dbReference type="EMBL" id="KI630206">
    <property type="protein sequence ID" value="EYU44925.1"/>
    <property type="molecule type" value="Genomic_DNA"/>
</dbReference>
<evidence type="ECO:0000313" key="3">
    <source>
        <dbReference type="Proteomes" id="UP000030748"/>
    </source>
</evidence>
<evidence type="ECO:0000259" key="1">
    <source>
        <dbReference type="PROSITE" id="PS50181"/>
    </source>
</evidence>
<dbReference type="PANTHER" id="PTHR31900:SF34">
    <property type="entry name" value="EMB|CAB62440.1-RELATED"/>
    <property type="match status" value="1"/>
</dbReference>
<dbReference type="InterPro" id="IPR055411">
    <property type="entry name" value="LRR_FXL15/At3g58940/PEG3-like"/>
</dbReference>
<dbReference type="PANTHER" id="PTHR31900">
    <property type="entry name" value="F-BOX/RNI SUPERFAMILY PROTEIN-RELATED"/>
    <property type="match status" value="1"/>
</dbReference>